<feature type="transmembrane region" description="Helical" evidence="9">
    <location>
        <begin position="21"/>
        <end position="41"/>
    </location>
</feature>
<dbReference type="InterPro" id="IPR050351">
    <property type="entry name" value="BphY/WalK/GraS-like"/>
</dbReference>
<dbReference type="PANTHER" id="PTHR45453">
    <property type="entry name" value="PHOSPHATE REGULON SENSOR PROTEIN PHOR"/>
    <property type="match status" value="1"/>
</dbReference>
<keyword evidence="9" id="KW-0812">Transmembrane</keyword>
<evidence type="ECO:0000256" key="7">
    <source>
        <dbReference type="ARBA" id="ARBA00023012"/>
    </source>
</evidence>
<dbReference type="InterPro" id="IPR036097">
    <property type="entry name" value="HisK_dim/P_sf"/>
</dbReference>
<dbReference type="InterPro" id="IPR005467">
    <property type="entry name" value="His_kinase_dom"/>
</dbReference>
<name>A0ABU7RA81_9ACTN</name>
<dbReference type="PROSITE" id="PS50109">
    <property type="entry name" value="HIS_KIN"/>
    <property type="match status" value="1"/>
</dbReference>
<evidence type="ECO:0000256" key="1">
    <source>
        <dbReference type="ARBA" id="ARBA00000085"/>
    </source>
</evidence>
<keyword evidence="7" id="KW-0902">Two-component regulatory system</keyword>
<dbReference type="SUPFAM" id="SSF47384">
    <property type="entry name" value="Homodimeric domain of signal transducing histidine kinase"/>
    <property type="match status" value="1"/>
</dbReference>
<reference evidence="11 12" key="1">
    <citation type="submission" date="2024-01" db="EMBL/GenBank/DDBJ databases">
        <title>Description of Olsenella sp. nov., isolated from pig feces.</title>
        <authorList>
            <person name="Chang Y.-H."/>
        </authorList>
    </citation>
    <scope>NUCLEOTIDE SEQUENCE [LARGE SCALE GENOMIC DNA]</scope>
    <source>
        <strain evidence="11 12">YH-ols2223</strain>
    </source>
</reference>
<dbReference type="CDD" id="cd00082">
    <property type="entry name" value="HisKA"/>
    <property type="match status" value="1"/>
</dbReference>
<keyword evidence="9" id="KW-0472">Membrane</keyword>
<organism evidence="11 12">
    <name type="scientific">Olsenella absiana</name>
    <dbReference type="NCBI Taxonomy" id="3115222"/>
    <lineage>
        <taxon>Bacteria</taxon>
        <taxon>Bacillati</taxon>
        <taxon>Actinomycetota</taxon>
        <taxon>Coriobacteriia</taxon>
        <taxon>Coriobacteriales</taxon>
        <taxon>Atopobiaceae</taxon>
        <taxon>Olsenella</taxon>
    </lineage>
</organism>
<dbReference type="EMBL" id="JAZGJQ010000005">
    <property type="protein sequence ID" value="MEE6147503.1"/>
    <property type="molecule type" value="Genomic_DNA"/>
</dbReference>
<keyword evidence="6 11" id="KW-0418">Kinase</keyword>
<dbReference type="InterPro" id="IPR003661">
    <property type="entry name" value="HisK_dim/P_dom"/>
</dbReference>
<keyword evidence="9" id="KW-1133">Transmembrane helix</keyword>
<dbReference type="PANTHER" id="PTHR45453:SF1">
    <property type="entry name" value="PHOSPHATE REGULON SENSOR PROTEIN PHOR"/>
    <property type="match status" value="1"/>
</dbReference>
<feature type="domain" description="Histidine kinase" evidence="10">
    <location>
        <begin position="154"/>
        <end position="370"/>
    </location>
</feature>
<evidence type="ECO:0000313" key="11">
    <source>
        <dbReference type="EMBL" id="MEE6147503.1"/>
    </source>
</evidence>
<dbReference type="Gene3D" id="1.10.287.130">
    <property type="match status" value="1"/>
</dbReference>
<dbReference type="GO" id="GO:0016301">
    <property type="term" value="F:kinase activity"/>
    <property type="evidence" value="ECO:0007669"/>
    <property type="project" value="UniProtKB-KW"/>
</dbReference>
<proteinExistence type="predicted"/>
<evidence type="ECO:0000256" key="2">
    <source>
        <dbReference type="ARBA" id="ARBA00004236"/>
    </source>
</evidence>
<evidence type="ECO:0000256" key="4">
    <source>
        <dbReference type="ARBA" id="ARBA00022553"/>
    </source>
</evidence>
<dbReference type="InterPro" id="IPR036890">
    <property type="entry name" value="HATPase_C_sf"/>
</dbReference>
<evidence type="ECO:0000256" key="6">
    <source>
        <dbReference type="ARBA" id="ARBA00022777"/>
    </source>
</evidence>
<evidence type="ECO:0000259" key="10">
    <source>
        <dbReference type="PROSITE" id="PS50109"/>
    </source>
</evidence>
<gene>
    <name evidence="11" type="ORF">VXJ25_05800</name>
</gene>
<dbReference type="Gene3D" id="3.30.565.10">
    <property type="entry name" value="Histidine kinase-like ATPase, C-terminal domain"/>
    <property type="match status" value="1"/>
</dbReference>
<dbReference type="Proteomes" id="UP001332931">
    <property type="component" value="Unassembled WGS sequence"/>
</dbReference>
<keyword evidence="5" id="KW-0808">Transferase</keyword>
<sequence>MSGAGTEGGIGPQPMSDLKGYLVKAFLVTCALTALAEVAVFQVEDRLLAPVASALVSSVGSEVAQESALGLISRLPRLLAELVLGSQGPSDALRPEADGLVALLLLMQALVLLPIVVAAVVFAFLVDGRVRAVQEAFARERRREEQERNLVVADLAHDLRTPVTSIAALSQALADDVVSEPERRREYLRTISHKALAVGDMVNLLVEYAQLDSEGFRLERRRCDLAELLLEVAAEAYADAEREGVLVVADVPERPCPILADPTQLARVFSNLVANAVRHNPCGTTVAVSLERRGTVALASVADTGTPLPEPTSELLRPFSRGDSSRSTKGFGLGLSVAKRISDKHGFGFALRQPAGAYTKAFVVSCPILEEG</sequence>
<dbReference type="InterPro" id="IPR003594">
    <property type="entry name" value="HATPase_dom"/>
</dbReference>
<evidence type="ECO:0000313" key="12">
    <source>
        <dbReference type="Proteomes" id="UP001332931"/>
    </source>
</evidence>
<dbReference type="EC" id="2.7.13.3" evidence="3"/>
<dbReference type="SUPFAM" id="SSF55874">
    <property type="entry name" value="ATPase domain of HSP90 chaperone/DNA topoisomerase II/histidine kinase"/>
    <property type="match status" value="1"/>
</dbReference>
<accession>A0ABU7RA81</accession>
<dbReference type="SMART" id="SM00388">
    <property type="entry name" value="HisKA"/>
    <property type="match status" value="1"/>
</dbReference>
<protein>
    <recommendedName>
        <fullName evidence="8">Sensor-like histidine kinase SenX3</fullName>
        <ecNumber evidence="3">2.7.13.3</ecNumber>
    </recommendedName>
</protein>
<keyword evidence="12" id="KW-1185">Reference proteome</keyword>
<dbReference type="Pfam" id="PF00512">
    <property type="entry name" value="HisKA"/>
    <property type="match status" value="1"/>
</dbReference>
<evidence type="ECO:0000256" key="5">
    <source>
        <dbReference type="ARBA" id="ARBA00022679"/>
    </source>
</evidence>
<evidence type="ECO:0000256" key="9">
    <source>
        <dbReference type="SAM" id="Phobius"/>
    </source>
</evidence>
<evidence type="ECO:0000256" key="8">
    <source>
        <dbReference type="ARBA" id="ARBA00039401"/>
    </source>
</evidence>
<comment type="caution">
    <text evidence="11">The sequence shown here is derived from an EMBL/GenBank/DDBJ whole genome shotgun (WGS) entry which is preliminary data.</text>
</comment>
<keyword evidence="4" id="KW-0597">Phosphoprotein</keyword>
<feature type="transmembrane region" description="Helical" evidence="9">
    <location>
        <begin position="100"/>
        <end position="126"/>
    </location>
</feature>
<dbReference type="RefSeq" id="WP_330958272.1">
    <property type="nucleotide sequence ID" value="NZ_JAZGJQ010000005.1"/>
</dbReference>
<evidence type="ECO:0000256" key="3">
    <source>
        <dbReference type="ARBA" id="ARBA00012438"/>
    </source>
</evidence>
<dbReference type="SMART" id="SM00387">
    <property type="entry name" value="HATPase_c"/>
    <property type="match status" value="1"/>
</dbReference>
<comment type="catalytic activity">
    <reaction evidence="1">
        <text>ATP + protein L-histidine = ADP + protein N-phospho-L-histidine.</text>
        <dbReference type="EC" id="2.7.13.3"/>
    </reaction>
</comment>
<dbReference type="Pfam" id="PF02518">
    <property type="entry name" value="HATPase_c"/>
    <property type="match status" value="1"/>
</dbReference>
<comment type="subcellular location">
    <subcellularLocation>
        <location evidence="2">Cell membrane</location>
    </subcellularLocation>
</comment>